<organism evidence="1 2">
    <name type="scientific">Actinoplanes philippinensis</name>
    <dbReference type="NCBI Taxonomy" id="35752"/>
    <lineage>
        <taxon>Bacteria</taxon>
        <taxon>Bacillati</taxon>
        <taxon>Actinomycetota</taxon>
        <taxon>Actinomycetes</taxon>
        <taxon>Micromonosporales</taxon>
        <taxon>Micromonosporaceae</taxon>
        <taxon>Actinoplanes</taxon>
    </lineage>
</organism>
<sequence>MTVLEQALVEAAADARSAAWDIVWHESIDQGSAVAGSEALLPWLASVCGRFAAGEREKALVLAGLIAVDTVDGERERHAGAIAALRALTLENLAAGASDERIFVYLQQAVLGFDGDDLWGRRLDLINDGEADVECPSCEADLVVSLDPDDSEIEPDLSAELAGRLHAEAVKAGFPEVAAAVGLLFGRGVCPECGTSFSVAEQLAA</sequence>
<evidence type="ECO:0000313" key="1">
    <source>
        <dbReference type="EMBL" id="SFE72223.1"/>
    </source>
</evidence>
<dbReference type="STRING" id="35752.SAMN05421541_103226"/>
<reference evidence="1 2" key="1">
    <citation type="submission" date="2016-10" db="EMBL/GenBank/DDBJ databases">
        <authorList>
            <person name="de Groot N.N."/>
        </authorList>
    </citation>
    <scope>NUCLEOTIDE SEQUENCE [LARGE SCALE GENOMIC DNA]</scope>
    <source>
        <strain evidence="1 2">DSM 43019</strain>
    </source>
</reference>
<dbReference type="OrthoDB" id="796912at2"/>
<dbReference type="AlphaFoldDB" id="A0A1I2CWT6"/>
<dbReference type="RefSeq" id="WP_093611641.1">
    <property type="nucleotide sequence ID" value="NZ_BOMT01000006.1"/>
</dbReference>
<dbReference type="EMBL" id="FONV01000003">
    <property type="protein sequence ID" value="SFE72223.1"/>
    <property type="molecule type" value="Genomic_DNA"/>
</dbReference>
<name>A0A1I2CWT6_9ACTN</name>
<gene>
    <name evidence="1" type="ORF">SAMN05421541_103226</name>
</gene>
<accession>A0A1I2CWT6</accession>
<keyword evidence="2" id="KW-1185">Reference proteome</keyword>
<evidence type="ECO:0000313" key="2">
    <source>
        <dbReference type="Proteomes" id="UP000199645"/>
    </source>
</evidence>
<dbReference type="Proteomes" id="UP000199645">
    <property type="component" value="Unassembled WGS sequence"/>
</dbReference>
<protein>
    <submittedName>
        <fullName evidence="1">Uncharacterized protein</fullName>
    </submittedName>
</protein>
<proteinExistence type="predicted"/>